<organism evidence="1 2">
    <name type="scientific">Kaistia dalseonensis</name>
    <dbReference type="NCBI Taxonomy" id="410840"/>
    <lineage>
        <taxon>Bacteria</taxon>
        <taxon>Pseudomonadati</taxon>
        <taxon>Pseudomonadota</taxon>
        <taxon>Alphaproteobacteria</taxon>
        <taxon>Hyphomicrobiales</taxon>
        <taxon>Kaistiaceae</taxon>
        <taxon>Kaistia</taxon>
    </lineage>
</organism>
<dbReference type="Proteomes" id="UP001241603">
    <property type="component" value="Unassembled WGS sequence"/>
</dbReference>
<protein>
    <submittedName>
        <fullName evidence="1">Uncharacterized protein</fullName>
    </submittedName>
</protein>
<accession>A0ABU0H2C6</accession>
<dbReference type="RefSeq" id="WP_266347371.1">
    <property type="nucleotide sequence ID" value="NZ_JAPKNG010000001.1"/>
</dbReference>
<evidence type="ECO:0000313" key="2">
    <source>
        <dbReference type="Proteomes" id="UP001241603"/>
    </source>
</evidence>
<comment type="caution">
    <text evidence="1">The sequence shown here is derived from an EMBL/GenBank/DDBJ whole genome shotgun (WGS) entry which is preliminary data.</text>
</comment>
<name>A0ABU0H2C6_9HYPH</name>
<evidence type="ECO:0000313" key="1">
    <source>
        <dbReference type="EMBL" id="MDQ0436459.1"/>
    </source>
</evidence>
<reference evidence="1 2" key="1">
    <citation type="submission" date="2023-07" db="EMBL/GenBank/DDBJ databases">
        <title>Genomic Encyclopedia of Type Strains, Phase IV (KMG-IV): sequencing the most valuable type-strain genomes for metagenomic binning, comparative biology and taxonomic classification.</title>
        <authorList>
            <person name="Goeker M."/>
        </authorList>
    </citation>
    <scope>NUCLEOTIDE SEQUENCE [LARGE SCALE GENOMIC DNA]</scope>
    <source>
        <strain evidence="1 2">B6-8</strain>
    </source>
</reference>
<proteinExistence type="predicted"/>
<gene>
    <name evidence="1" type="ORF">QO014_000829</name>
</gene>
<sequence>MFSSAPGTYRVVSVLPESAGRLQYRIKSELERHERVVDESQLHAVSERA</sequence>
<dbReference type="EMBL" id="JAUSVO010000001">
    <property type="protein sequence ID" value="MDQ0436459.1"/>
    <property type="molecule type" value="Genomic_DNA"/>
</dbReference>
<keyword evidence="2" id="KW-1185">Reference proteome</keyword>